<dbReference type="Proteomes" id="UP000199138">
    <property type="component" value="Unassembled WGS sequence"/>
</dbReference>
<protein>
    <recommendedName>
        <fullName evidence="3">DUF3822 domain-containing protein</fullName>
    </recommendedName>
</protein>
<dbReference type="RefSeq" id="WP_093024251.1">
    <property type="nucleotide sequence ID" value="NZ_FPBK01000003.1"/>
</dbReference>
<keyword evidence="2" id="KW-1185">Reference proteome</keyword>
<dbReference type="STRING" id="1224947.SAMN05216480_10397"/>
<dbReference type="Pfam" id="PF12864">
    <property type="entry name" value="DUF3822"/>
    <property type="match status" value="1"/>
</dbReference>
<organism evidence="1 2">
    <name type="scientific">Pustulibacterium marinum</name>
    <dbReference type="NCBI Taxonomy" id="1224947"/>
    <lineage>
        <taxon>Bacteria</taxon>
        <taxon>Pseudomonadati</taxon>
        <taxon>Bacteroidota</taxon>
        <taxon>Flavobacteriia</taxon>
        <taxon>Flavobacteriales</taxon>
        <taxon>Flavobacteriaceae</taxon>
        <taxon>Pustulibacterium</taxon>
    </lineage>
</organism>
<dbReference type="CDD" id="cd24013">
    <property type="entry name" value="ASKHA_ATPase_BT3980-like"/>
    <property type="match status" value="1"/>
</dbReference>
<dbReference type="Gene3D" id="3.30.420.250">
    <property type="match status" value="1"/>
</dbReference>
<dbReference type="OrthoDB" id="658622at2"/>
<name>A0A1I7G2J9_9FLAO</name>
<reference evidence="1 2" key="1">
    <citation type="submission" date="2016-10" db="EMBL/GenBank/DDBJ databases">
        <authorList>
            <person name="de Groot N.N."/>
        </authorList>
    </citation>
    <scope>NUCLEOTIDE SEQUENCE [LARGE SCALE GENOMIC DNA]</scope>
    <source>
        <strain evidence="1 2">CGMCC 1.12333</strain>
    </source>
</reference>
<dbReference type="EMBL" id="FPBK01000003">
    <property type="protein sequence ID" value="SFU42667.1"/>
    <property type="molecule type" value="Genomic_DNA"/>
</dbReference>
<proteinExistence type="predicted"/>
<dbReference type="Gene3D" id="3.30.420.260">
    <property type="match status" value="1"/>
</dbReference>
<accession>A0A1I7G2J9</accession>
<evidence type="ECO:0008006" key="3">
    <source>
        <dbReference type="Google" id="ProtNLM"/>
    </source>
</evidence>
<sequence>MTQKLTTIKSNTLDKSYKALSIQVSLNGLSFCIHNALNQTIEVLEHTSFEALHLNPETLLDAVKNTILGTEVLLQEFDSLKVVYINNLSAFVPEVIFNEEHLADYLKFNVKILGNDYITYDALENAEMNNVYIPFVNINNFFLDWFGSFEFEHFSSILVNQILKLGSIHSSPQVFVHFSDQNEFQVVVAKNRKLLLYNSFSFHTPEDFIYYLLFTYEQLELNTEEVPLQFISTIDKGNPLYDIAYTFIRNVNTYTLTPKDKLLKIDTNRFLDHFVLINSFT</sequence>
<gene>
    <name evidence="1" type="ORF">SAMN05216480_10397</name>
</gene>
<dbReference type="InterPro" id="IPR024213">
    <property type="entry name" value="DUF3822"/>
</dbReference>
<dbReference type="AlphaFoldDB" id="A0A1I7G2J9"/>
<evidence type="ECO:0000313" key="1">
    <source>
        <dbReference type="EMBL" id="SFU42667.1"/>
    </source>
</evidence>
<evidence type="ECO:0000313" key="2">
    <source>
        <dbReference type="Proteomes" id="UP000199138"/>
    </source>
</evidence>